<gene>
    <name evidence="1" type="ORF">Eldridge_0217</name>
</gene>
<accession>A0A0Y0AUZ6</accession>
<dbReference type="Proteomes" id="UP000204502">
    <property type="component" value="Segment"/>
</dbReference>
<dbReference type="RefSeq" id="YP_009274921.1">
    <property type="nucleotide sequence ID" value="NC_030920.1"/>
</dbReference>
<proteinExistence type="predicted"/>
<evidence type="ECO:0000313" key="1">
    <source>
        <dbReference type="EMBL" id="AMB18797.1"/>
    </source>
</evidence>
<organism evidence="1 2">
    <name type="scientific">Bacillus phage Eldridge</name>
    <dbReference type="NCBI Taxonomy" id="1776293"/>
    <lineage>
        <taxon>Viruses</taxon>
        <taxon>Duplodnaviria</taxon>
        <taxon>Heunggongvirae</taxon>
        <taxon>Uroviricota</taxon>
        <taxon>Caudoviricetes</taxon>
        <taxon>Herelleviridae</taxon>
        <taxon>Bastillevirinae</taxon>
        <taxon>Eldridgevirus</taxon>
        <taxon>Eldridgevirus eldridge</taxon>
    </lineage>
</organism>
<dbReference type="GeneID" id="28801876"/>
<keyword evidence="2" id="KW-1185">Reference proteome</keyword>
<reference evidence="1 2" key="1">
    <citation type="journal article" date="2016" name="Genome Announc.">
        <title>Complete Genome Sequence of Bacillus megaterium Bacteriophage Eldridge.</title>
        <authorList>
            <person name="Reveille A.M."/>
            <person name="Eldridge K.A."/>
            <person name="Temple L.M."/>
        </authorList>
    </citation>
    <scope>NUCLEOTIDE SEQUENCE [LARGE SCALE GENOMIC DNA]</scope>
</reference>
<evidence type="ECO:0000313" key="2">
    <source>
        <dbReference type="Proteomes" id="UP000204502"/>
    </source>
</evidence>
<dbReference type="KEGG" id="vg:28801876"/>
<name>A0A0Y0AUZ6_9CAUD</name>
<protein>
    <submittedName>
        <fullName evidence="1">Uncharacterized protein</fullName>
    </submittedName>
</protein>
<dbReference type="EMBL" id="KU253712">
    <property type="protein sequence ID" value="AMB18797.1"/>
    <property type="molecule type" value="Genomic_DNA"/>
</dbReference>
<sequence>MENNISSWTVFFLFEPITTVYTTLLTERDDVPDEELIMLAAMKLEEELDIDVYALAEKLGKNRMTDSGDWIVIEHNDTSATDQELAVLKVNK</sequence>